<gene>
    <name evidence="3" type="ordered locus">Isop_1530</name>
</gene>
<evidence type="ECO:0000313" key="4">
    <source>
        <dbReference type="Proteomes" id="UP000008631"/>
    </source>
</evidence>
<dbReference type="EMBL" id="CP002353">
    <property type="protein sequence ID" value="ADV62115.1"/>
    <property type="molecule type" value="Genomic_DNA"/>
</dbReference>
<evidence type="ECO:0000256" key="1">
    <source>
        <dbReference type="ARBA" id="ARBA00022801"/>
    </source>
</evidence>
<evidence type="ECO:0000259" key="2">
    <source>
        <dbReference type="Pfam" id="PF20434"/>
    </source>
</evidence>
<feature type="domain" description="BD-FAE-like" evidence="2">
    <location>
        <begin position="55"/>
        <end position="261"/>
    </location>
</feature>
<dbReference type="InterPro" id="IPR049492">
    <property type="entry name" value="BD-FAE-like_dom"/>
</dbReference>
<dbReference type="KEGG" id="ipa:Isop_1530"/>
<dbReference type="AlphaFoldDB" id="E8QYX8"/>
<protein>
    <submittedName>
        <fullName evidence="3">Alpha/beta hydrolase fold-3 domain protein</fullName>
    </submittedName>
</protein>
<dbReference type="OrthoDB" id="265201at2"/>
<keyword evidence="4" id="KW-1185">Reference proteome</keyword>
<sequence>MKLDNWFAPAWRVGCALVILVGLGGVVFAFAQDAPEFRITNDLTYRTINGVELKLDVMEPAQGEGPFPVVICIHGGAWRGGKRQDMKPFMERFVRRGYVAVSPSYRLCPDHVFPAQVFDLKAVVRWIKTNAPTYKIDPERVGAFGVSAGAHLAMMLGTAGPENGLEIEPEEELPANAPSTKIHAVVNVVGPTDLRAKNIPPVSRPLLRDFLGGEPDELTIPAALASPVALLTKDDAPILTFQGTRDPLVPYDQAVLLADKMHEVGVAGRVELLVGEGHGWGEPELSRTLEQSLAFFDRYLKPSRRK</sequence>
<reference key="1">
    <citation type="submission" date="2010-11" db="EMBL/GenBank/DDBJ databases">
        <title>The complete sequence of chromosome of Isophaera pallida ATCC 43644.</title>
        <authorList>
            <consortium name="US DOE Joint Genome Institute (JGI-PGF)"/>
            <person name="Lucas S."/>
            <person name="Copeland A."/>
            <person name="Lapidus A."/>
            <person name="Bruce D."/>
            <person name="Goodwin L."/>
            <person name="Pitluck S."/>
            <person name="Kyrpides N."/>
            <person name="Mavromatis K."/>
            <person name="Pagani I."/>
            <person name="Ivanova N."/>
            <person name="Saunders E."/>
            <person name="Brettin T."/>
            <person name="Detter J.C."/>
            <person name="Han C."/>
            <person name="Tapia R."/>
            <person name="Land M."/>
            <person name="Hauser L."/>
            <person name="Markowitz V."/>
            <person name="Cheng J.-F."/>
            <person name="Hugenholtz P."/>
            <person name="Woyke T."/>
            <person name="Wu D."/>
            <person name="Eisen J.A."/>
        </authorList>
    </citation>
    <scope>NUCLEOTIDE SEQUENCE</scope>
    <source>
        <strain>ATCC 43644</strain>
    </source>
</reference>
<dbReference type="SUPFAM" id="SSF53474">
    <property type="entry name" value="alpha/beta-Hydrolases"/>
    <property type="match status" value="1"/>
</dbReference>
<dbReference type="InParanoid" id="E8QYX8"/>
<dbReference type="Pfam" id="PF20434">
    <property type="entry name" value="BD-FAE"/>
    <property type="match status" value="1"/>
</dbReference>
<accession>E8QYX8</accession>
<dbReference type="PANTHER" id="PTHR48081">
    <property type="entry name" value="AB HYDROLASE SUPERFAMILY PROTEIN C4A8.06C"/>
    <property type="match status" value="1"/>
</dbReference>
<dbReference type="HOGENOM" id="CLU_012494_4_0_0"/>
<organism evidence="3 4">
    <name type="scientific">Isosphaera pallida (strain ATCC 43644 / DSM 9630 / IS1B)</name>
    <dbReference type="NCBI Taxonomy" id="575540"/>
    <lineage>
        <taxon>Bacteria</taxon>
        <taxon>Pseudomonadati</taxon>
        <taxon>Planctomycetota</taxon>
        <taxon>Planctomycetia</taxon>
        <taxon>Isosphaerales</taxon>
        <taxon>Isosphaeraceae</taxon>
        <taxon>Isosphaera</taxon>
    </lineage>
</organism>
<evidence type="ECO:0000313" key="3">
    <source>
        <dbReference type="EMBL" id="ADV62115.1"/>
    </source>
</evidence>
<name>E8QYX8_ISOPI</name>
<keyword evidence="1 3" id="KW-0378">Hydrolase</keyword>
<dbReference type="GO" id="GO:0016787">
    <property type="term" value="F:hydrolase activity"/>
    <property type="evidence" value="ECO:0007669"/>
    <property type="project" value="UniProtKB-KW"/>
</dbReference>
<dbReference type="InterPro" id="IPR029058">
    <property type="entry name" value="AB_hydrolase_fold"/>
</dbReference>
<dbReference type="Proteomes" id="UP000008631">
    <property type="component" value="Chromosome"/>
</dbReference>
<dbReference type="STRING" id="575540.Isop_1530"/>
<proteinExistence type="predicted"/>
<dbReference type="PANTHER" id="PTHR48081:SF13">
    <property type="entry name" value="ALPHA_BETA HYDROLASE"/>
    <property type="match status" value="1"/>
</dbReference>
<dbReference type="RefSeq" id="WP_013564403.1">
    <property type="nucleotide sequence ID" value="NC_014962.1"/>
</dbReference>
<dbReference type="InterPro" id="IPR050300">
    <property type="entry name" value="GDXG_lipolytic_enzyme"/>
</dbReference>
<dbReference type="Gene3D" id="3.40.50.1820">
    <property type="entry name" value="alpha/beta hydrolase"/>
    <property type="match status" value="1"/>
</dbReference>
<dbReference type="eggNOG" id="COG0657">
    <property type="taxonomic scope" value="Bacteria"/>
</dbReference>
<reference evidence="3 4" key="2">
    <citation type="journal article" date="2011" name="Stand. Genomic Sci.">
        <title>Complete genome sequence of Isosphaera pallida type strain (IS1B).</title>
        <authorList>
            <consortium name="US DOE Joint Genome Institute (JGI-PGF)"/>
            <person name="Goker M."/>
            <person name="Cleland D."/>
            <person name="Saunders E."/>
            <person name="Lapidus A."/>
            <person name="Nolan M."/>
            <person name="Lucas S."/>
            <person name="Hammon N."/>
            <person name="Deshpande S."/>
            <person name="Cheng J.F."/>
            <person name="Tapia R."/>
            <person name="Han C."/>
            <person name="Goodwin L."/>
            <person name="Pitluck S."/>
            <person name="Liolios K."/>
            <person name="Pagani I."/>
            <person name="Ivanova N."/>
            <person name="Mavromatis K."/>
            <person name="Pati A."/>
            <person name="Chen A."/>
            <person name="Palaniappan K."/>
            <person name="Land M."/>
            <person name="Hauser L."/>
            <person name="Chang Y.J."/>
            <person name="Jeffries C.D."/>
            <person name="Detter J.C."/>
            <person name="Beck B."/>
            <person name="Woyke T."/>
            <person name="Bristow J."/>
            <person name="Eisen J.A."/>
            <person name="Markowitz V."/>
            <person name="Hugenholtz P."/>
            <person name="Kyrpides N.C."/>
            <person name="Klenk H.P."/>
        </authorList>
    </citation>
    <scope>NUCLEOTIDE SEQUENCE [LARGE SCALE GENOMIC DNA]</scope>
    <source>
        <strain evidence="4">ATCC 43644 / DSM 9630 / IS1B</strain>
    </source>
</reference>